<keyword evidence="2" id="KW-1185">Reference proteome</keyword>
<accession>A0A2P5BDJ6</accession>
<comment type="caution">
    <text evidence="1">The sequence shown here is derived from an EMBL/GenBank/DDBJ whole genome shotgun (WGS) entry which is preliminary data.</text>
</comment>
<evidence type="ECO:0000313" key="1">
    <source>
        <dbReference type="EMBL" id="PON46862.1"/>
    </source>
</evidence>
<name>A0A2P5BDJ6_PARAD</name>
<evidence type="ECO:0000313" key="2">
    <source>
        <dbReference type="Proteomes" id="UP000237105"/>
    </source>
</evidence>
<reference evidence="2" key="1">
    <citation type="submission" date="2016-06" db="EMBL/GenBank/DDBJ databases">
        <title>Parallel loss of symbiosis genes in relatives of nitrogen-fixing non-legume Parasponia.</title>
        <authorList>
            <person name="Van Velzen R."/>
            <person name="Holmer R."/>
            <person name="Bu F."/>
            <person name="Rutten L."/>
            <person name="Van Zeijl A."/>
            <person name="Liu W."/>
            <person name="Santuari L."/>
            <person name="Cao Q."/>
            <person name="Sharma T."/>
            <person name="Shen D."/>
            <person name="Roswanjaya Y."/>
            <person name="Wardhani T."/>
            <person name="Kalhor M.S."/>
            <person name="Jansen J."/>
            <person name="Van den Hoogen J."/>
            <person name="Gungor B."/>
            <person name="Hartog M."/>
            <person name="Hontelez J."/>
            <person name="Verver J."/>
            <person name="Yang W.-C."/>
            <person name="Schijlen E."/>
            <person name="Repin R."/>
            <person name="Schilthuizen M."/>
            <person name="Schranz E."/>
            <person name="Heidstra R."/>
            <person name="Miyata K."/>
            <person name="Fedorova E."/>
            <person name="Kohlen W."/>
            <person name="Bisseling T."/>
            <person name="Smit S."/>
            <person name="Geurts R."/>
        </authorList>
    </citation>
    <scope>NUCLEOTIDE SEQUENCE [LARGE SCALE GENOMIC DNA]</scope>
    <source>
        <strain evidence="2">cv. WU1-14</strain>
    </source>
</reference>
<proteinExistence type="predicted"/>
<gene>
    <name evidence="1" type="ORF">PanWU01x14_248490</name>
</gene>
<dbReference type="Proteomes" id="UP000237105">
    <property type="component" value="Unassembled WGS sequence"/>
</dbReference>
<dbReference type="EMBL" id="JXTB01000304">
    <property type="protein sequence ID" value="PON46862.1"/>
    <property type="molecule type" value="Genomic_DNA"/>
</dbReference>
<sequence>MSESLTYMLSFPTFVLALRQLQPSFLLITLLTKTLRHTHSNGITIPSNTRIRITKLNGRKTIPFQAHYFCAIITLY</sequence>
<organism evidence="1 2">
    <name type="scientific">Parasponia andersonii</name>
    <name type="common">Sponia andersonii</name>
    <dbReference type="NCBI Taxonomy" id="3476"/>
    <lineage>
        <taxon>Eukaryota</taxon>
        <taxon>Viridiplantae</taxon>
        <taxon>Streptophyta</taxon>
        <taxon>Embryophyta</taxon>
        <taxon>Tracheophyta</taxon>
        <taxon>Spermatophyta</taxon>
        <taxon>Magnoliopsida</taxon>
        <taxon>eudicotyledons</taxon>
        <taxon>Gunneridae</taxon>
        <taxon>Pentapetalae</taxon>
        <taxon>rosids</taxon>
        <taxon>fabids</taxon>
        <taxon>Rosales</taxon>
        <taxon>Cannabaceae</taxon>
        <taxon>Parasponia</taxon>
    </lineage>
</organism>
<dbReference type="AlphaFoldDB" id="A0A2P5BDJ6"/>
<protein>
    <submittedName>
        <fullName evidence="1">Uncharacterized protein</fullName>
    </submittedName>
</protein>